<name>A0A4R8R4P0_9MYCO</name>
<comment type="caution">
    <text evidence="1">The sequence shown here is derived from an EMBL/GenBank/DDBJ whole genome shotgun (WGS) entry which is preliminary data.</text>
</comment>
<evidence type="ECO:0000313" key="1">
    <source>
        <dbReference type="EMBL" id="TDZ48067.1"/>
    </source>
</evidence>
<reference evidence="1 2" key="1">
    <citation type="journal article" date="2019" name="Sci. Rep.">
        <title>Extended insight into the Mycobacterium chelonae-abscessus complex through whole genome sequencing of Mycobacterium salmoniphilum outbreak and Mycobacterium salmoniphilum-like strains.</title>
        <authorList>
            <person name="Behra P.R.K."/>
            <person name="Das S."/>
            <person name="Pettersson B.M.F."/>
            <person name="Shirreff L."/>
            <person name="DuCote T."/>
            <person name="Jacobsson K.G."/>
            <person name="Ennis D.G."/>
            <person name="Kirsebom L.A."/>
        </authorList>
    </citation>
    <scope>NUCLEOTIDE SEQUENCE [LARGE SCALE GENOMIC DNA]</scope>
    <source>
        <strain evidence="1 2">CCUG 63697</strain>
    </source>
</reference>
<gene>
    <name evidence="1" type="ORF">CCUG63697_04365</name>
</gene>
<protein>
    <submittedName>
        <fullName evidence="1">Uncharacterized protein</fullName>
    </submittedName>
</protein>
<accession>A0A4R8R4P0</accession>
<evidence type="ECO:0000313" key="2">
    <source>
        <dbReference type="Proteomes" id="UP000295165"/>
    </source>
</evidence>
<dbReference type="Proteomes" id="UP000295165">
    <property type="component" value="Unassembled WGS sequence"/>
</dbReference>
<organism evidence="1 2">
    <name type="scientific">Mycobacteroides franklinii</name>
    <dbReference type="NCBI Taxonomy" id="948102"/>
    <lineage>
        <taxon>Bacteria</taxon>
        <taxon>Bacillati</taxon>
        <taxon>Actinomycetota</taxon>
        <taxon>Actinomycetes</taxon>
        <taxon>Mycobacteriales</taxon>
        <taxon>Mycobacteriaceae</taxon>
        <taxon>Mycobacteroides</taxon>
    </lineage>
</organism>
<keyword evidence="2" id="KW-1185">Reference proteome</keyword>
<sequence length="94" mass="10477">MALLQNDHIVTRGDRNANGCRRELNSPTPYQQGCLAPVFVFGKLAAGRKRQYCCLSTCPLPPCTVCAARPLAAFRAASHPLITQDRYRDDLHDY</sequence>
<dbReference type="EMBL" id="PECC01000029">
    <property type="protein sequence ID" value="TDZ48067.1"/>
    <property type="molecule type" value="Genomic_DNA"/>
</dbReference>
<proteinExistence type="predicted"/>
<dbReference type="AlphaFoldDB" id="A0A4R8R4P0"/>